<accession>A0A8X7Y0V5</accession>
<dbReference type="OrthoDB" id="785441at2759"/>
<reference evidence="2" key="1">
    <citation type="journal article" date="2020" name="bioRxiv">
        <title>Hybrid origin of Populus tomentosa Carr. identified through genome sequencing and phylogenomic analysis.</title>
        <authorList>
            <person name="An X."/>
            <person name="Gao K."/>
            <person name="Chen Z."/>
            <person name="Li J."/>
            <person name="Yang X."/>
            <person name="Yang X."/>
            <person name="Zhou J."/>
            <person name="Guo T."/>
            <person name="Zhao T."/>
            <person name="Huang S."/>
            <person name="Miao D."/>
            <person name="Khan W.U."/>
            <person name="Rao P."/>
            <person name="Ye M."/>
            <person name="Lei B."/>
            <person name="Liao W."/>
            <person name="Wang J."/>
            <person name="Ji L."/>
            <person name="Li Y."/>
            <person name="Guo B."/>
            <person name="Mustafa N.S."/>
            <person name="Li S."/>
            <person name="Yun Q."/>
            <person name="Keller S.R."/>
            <person name="Mao J."/>
            <person name="Zhang R."/>
            <person name="Strauss S.H."/>
        </authorList>
    </citation>
    <scope>NUCLEOTIDE SEQUENCE</scope>
    <source>
        <strain evidence="2">GM15</strain>
        <tissue evidence="2">Leaf</tissue>
    </source>
</reference>
<dbReference type="PANTHER" id="PTHR34542:SF6">
    <property type="entry name" value="50S RIBOSOMAL-LIKE PROTEIN"/>
    <property type="match status" value="1"/>
</dbReference>
<proteinExistence type="predicted"/>
<feature type="region of interest" description="Disordered" evidence="1">
    <location>
        <begin position="1"/>
        <end position="29"/>
    </location>
</feature>
<comment type="caution">
    <text evidence="2">The sequence shown here is derived from an EMBL/GenBank/DDBJ whole genome shotgun (WGS) entry which is preliminary data.</text>
</comment>
<sequence length="105" mass="11796">MLLSKKSDARWRAPRREDQSEVEEDPLPEKRVRRKLKDLFVSSPPFEQERRCGERGGGEEVGLISGGGAALRRGGGGGALRPVAATFRYRLLRRAWRPVLVTIPE</sequence>
<protein>
    <submittedName>
        <fullName evidence="2">Uncharacterized protein</fullName>
    </submittedName>
</protein>
<name>A0A8X7Y0V5_POPTO</name>
<keyword evidence="3" id="KW-1185">Reference proteome</keyword>
<evidence type="ECO:0000256" key="1">
    <source>
        <dbReference type="SAM" id="MobiDB-lite"/>
    </source>
</evidence>
<evidence type="ECO:0000313" key="2">
    <source>
        <dbReference type="EMBL" id="KAG6742004.1"/>
    </source>
</evidence>
<feature type="compositionally biased region" description="Basic and acidic residues" evidence="1">
    <location>
        <begin position="1"/>
        <end position="19"/>
    </location>
</feature>
<dbReference type="AlphaFoldDB" id="A0A8X7Y0V5"/>
<evidence type="ECO:0000313" key="3">
    <source>
        <dbReference type="Proteomes" id="UP000886885"/>
    </source>
</evidence>
<dbReference type="PANTHER" id="PTHR34542">
    <property type="entry name" value="OS08G0359900 PROTEIN"/>
    <property type="match status" value="1"/>
</dbReference>
<dbReference type="EMBL" id="JAAWWB010000034">
    <property type="protein sequence ID" value="KAG6742004.1"/>
    <property type="molecule type" value="Genomic_DNA"/>
</dbReference>
<gene>
    <name evidence="2" type="ORF">POTOM_055286</name>
</gene>
<organism evidence="2 3">
    <name type="scientific">Populus tomentosa</name>
    <name type="common">Chinese white poplar</name>
    <dbReference type="NCBI Taxonomy" id="118781"/>
    <lineage>
        <taxon>Eukaryota</taxon>
        <taxon>Viridiplantae</taxon>
        <taxon>Streptophyta</taxon>
        <taxon>Embryophyta</taxon>
        <taxon>Tracheophyta</taxon>
        <taxon>Spermatophyta</taxon>
        <taxon>Magnoliopsida</taxon>
        <taxon>eudicotyledons</taxon>
        <taxon>Gunneridae</taxon>
        <taxon>Pentapetalae</taxon>
        <taxon>rosids</taxon>
        <taxon>fabids</taxon>
        <taxon>Malpighiales</taxon>
        <taxon>Salicaceae</taxon>
        <taxon>Saliceae</taxon>
        <taxon>Populus</taxon>
    </lineage>
</organism>
<dbReference type="Proteomes" id="UP000886885">
    <property type="component" value="Chromosome 17D"/>
</dbReference>